<dbReference type="AlphaFoldDB" id="A0A1Y1WX12"/>
<evidence type="ECO:0000313" key="2">
    <source>
        <dbReference type="EMBL" id="ORX77945.1"/>
    </source>
</evidence>
<dbReference type="EMBL" id="MCFE01000852">
    <property type="protein sequence ID" value="ORX77945.1"/>
    <property type="molecule type" value="Genomic_DNA"/>
</dbReference>
<feature type="compositionally biased region" description="Basic and acidic residues" evidence="1">
    <location>
        <begin position="46"/>
        <end position="61"/>
    </location>
</feature>
<feature type="compositionally biased region" description="Basic residues" evidence="1">
    <location>
        <begin position="33"/>
        <end position="45"/>
    </location>
</feature>
<sequence length="253" mass="28996">MAHSKERKASLQGLEGQLDWLQAQLQANATPKIKTKPKPAGRKVAARGDQRSKEVYSEPEKRLHPLLELELEESGRPFPQADRGQGYLSEYNDTQVLLAKVNAALGDNELELNAPEEREVDALLKKVDEVLREPFTMVGTLPLAQPKFHHGQQQQETSSKKATSRNLPLPAHTKKSPIDHHDVKQLAQAHRKHVHQKIPILPTPDPRLPTQEHNQPRKPKPQLPSEETNQRQPVFTYADQQRLRRLREMRYRQ</sequence>
<feature type="region of interest" description="Disordered" evidence="1">
    <location>
        <begin position="28"/>
        <end position="61"/>
    </location>
</feature>
<evidence type="ECO:0000313" key="3">
    <source>
        <dbReference type="Proteomes" id="UP000193498"/>
    </source>
</evidence>
<dbReference type="Proteomes" id="UP000193498">
    <property type="component" value="Unassembled WGS sequence"/>
</dbReference>
<comment type="caution">
    <text evidence="2">The sequence shown here is derived from an EMBL/GenBank/DDBJ whole genome shotgun (WGS) entry which is preliminary data.</text>
</comment>
<reference evidence="2 3" key="1">
    <citation type="submission" date="2016-07" db="EMBL/GenBank/DDBJ databases">
        <title>Pervasive Adenine N6-methylation of Active Genes in Fungi.</title>
        <authorList>
            <consortium name="DOE Joint Genome Institute"/>
            <person name="Mondo S.J."/>
            <person name="Dannebaum R.O."/>
            <person name="Kuo R.C."/>
            <person name="Labutti K."/>
            <person name="Haridas S."/>
            <person name="Kuo A."/>
            <person name="Salamov A."/>
            <person name="Ahrendt S.R."/>
            <person name="Lipzen A."/>
            <person name="Sullivan W."/>
            <person name="Andreopoulos W.B."/>
            <person name="Clum A."/>
            <person name="Lindquist E."/>
            <person name="Daum C."/>
            <person name="Ramamoorthy G.K."/>
            <person name="Gryganskyi A."/>
            <person name="Culley D."/>
            <person name="Magnuson J.K."/>
            <person name="James T.Y."/>
            <person name="O'Malley M.A."/>
            <person name="Stajich J.E."/>
            <person name="Spatafora J.W."/>
            <person name="Visel A."/>
            <person name="Grigoriev I.V."/>
        </authorList>
    </citation>
    <scope>NUCLEOTIDE SEQUENCE [LARGE SCALE GENOMIC DNA]</scope>
    <source>
        <strain evidence="2 3">CBS 931.73</strain>
    </source>
</reference>
<evidence type="ECO:0000256" key="1">
    <source>
        <dbReference type="SAM" id="MobiDB-lite"/>
    </source>
</evidence>
<feature type="region of interest" description="Disordered" evidence="1">
    <location>
        <begin position="142"/>
        <end position="240"/>
    </location>
</feature>
<feature type="compositionally biased region" description="Polar residues" evidence="1">
    <location>
        <begin position="151"/>
        <end position="166"/>
    </location>
</feature>
<dbReference type="InParanoid" id="A0A1Y1WX12"/>
<gene>
    <name evidence="2" type="ORF">K493DRAFT_321304</name>
</gene>
<protein>
    <submittedName>
        <fullName evidence="2">Uncharacterized protein</fullName>
    </submittedName>
</protein>
<organism evidence="2 3">
    <name type="scientific">Basidiobolus meristosporus CBS 931.73</name>
    <dbReference type="NCBI Taxonomy" id="1314790"/>
    <lineage>
        <taxon>Eukaryota</taxon>
        <taxon>Fungi</taxon>
        <taxon>Fungi incertae sedis</taxon>
        <taxon>Zoopagomycota</taxon>
        <taxon>Entomophthoromycotina</taxon>
        <taxon>Basidiobolomycetes</taxon>
        <taxon>Basidiobolales</taxon>
        <taxon>Basidiobolaceae</taxon>
        <taxon>Basidiobolus</taxon>
    </lineage>
</organism>
<accession>A0A1Y1WX12</accession>
<proteinExistence type="predicted"/>
<keyword evidence="3" id="KW-1185">Reference proteome</keyword>
<name>A0A1Y1WX12_9FUNG</name>